<dbReference type="NCBIfam" id="TIGR04183">
    <property type="entry name" value="Por_Secre_tail"/>
    <property type="match status" value="1"/>
</dbReference>
<dbReference type="InterPro" id="IPR026444">
    <property type="entry name" value="Secre_tail"/>
</dbReference>
<feature type="domain" description="Secretion system C-terminal sorting" evidence="2">
    <location>
        <begin position="414"/>
        <end position="478"/>
    </location>
</feature>
<evidence type="ECO:0000259" key="2">
    <source>
        <dbReference type="Pfam" id="PF18962"/>
    </source>
</evidence>
<dbReference type="EMBL" id="JABAIL010000013">
    <property type="protein sequence ID" value="NLR94608.1"/>
    <property type="molecule type" value="Genomic_DNA"/>
</dbReference>
<sequence length="485" mass="53577">MNLNKNFILLVLITLSITITAECKSWIGANGNWSVAGNWEDNSVPTTDDNVEIDCDCRVTINQNNVYYKTITIASGSTLRFRSKTNQEITVTMSGGNISIDGNLYIDTDVILSEDIDIKVEDDDAIITITENGSISGDGIEIKAEGSNSGVDEGPYIYNSGEITFDKLDLGKDGNGELYNYATGIINVSVELHLDGDLCNIGLINVIHVDGTAKLKLHGAKIECGGQINVNILELDEKGDRSADLVDQVISDGENCSGGGDSDTPIYKVDGSNYNFTDLLTEDDGNDNISVDRDNVYSCTKNARNEDLPVELVYFEAITNNDAVELIWETASEENNSHFLIEKSTDKRNWLAVDQIKGMGNSNISISYQLIDKAPYKGISYYRLTQVDFDGSYEIFSPVMISVGEIEKVEIHAFPIPAANAITITSTQKIFYDKIMVFNINGKSVLEAVDIQRYGENQLTINLEKLDNGVYFFKNYNEVVRFVKE</sequence>
<dbReference type="Proteomes" id="UP000585050">
    <property type="component" value="Unassembled WGS sequence"/>
</dbReference>
<protein>
    <submittedName>
        <fullName evidence="3">T9SS type A sorting domain-containing protein</fullName>
    </submittedName>
</protein>
<dbReference type="InterPro" id="IPR019316">
    <property type="entry name" value="G8_domain"/>
</dbReference>
<evidence type="ECO:0000259" key="1">
    <source>
        <dbReference type="Pfam" id="PF10162"/>
    </source>
</evidence>
<evidence type="ECO:0000313" key="4">
    <source>
        <dbReference type="Proteomes" id="UP000585050"/>
    </source>
</evidence>
<dbReference type="Pfam" id="PF18962">
    <property type="entry name" value="Por_Secre_tail"/>
    <property type="match status" value="1"/>
</dbReference>
<dbReference type="RefSeq" id="WP_168885318.1">
    <property type="nucleotide sequence ID" value="NZ_JABAIL010000013.1"/>
</dbReference>
<organism evidence="3 4">
    <name type="scientific">Flammeovirga agarivorans</name>
    <dbReference type="NCBI Taxonomy" id="2726742"/>
    <lineage>
        <taxon>Bacteria</taxon>
        <taxon>Pseudomonadati</taxon>
        <taxon>Bacteroidota</taxon>
        <taxon>Cytophagia</taxon>
        <taxon>Cytophagales</taxon>
        <taxon>Flammeovirgaceae</taxon>
        <taxon>Flammeovirga</taxon>
    </lineage>
</organism>
<comment type="caution">
    <text evidence="3">The sequence shown here is derived from an EMBL/GenBank/DDBJ whole genome shotgun (WGS) entry which is preliminary data.</text>
</comment>
<keyword evidence="4" id="KW-1185">Reference proteome</keyword>
<proteinExistence type="predicted"/>
<evidence type="ECO:0000313" key="3">
    <source>
        <dbReference type="EMBL" id="NLR94608.1"/>
    </source>
</evidence>
<feature type="domain" description="G8" evidence="1">
    <location>
        <begin position="38"/>
        <end position="106"/>
    </location>
</feature>
<accession>A0A7X8XYZ7</accession>
<reference evidence="3 4" key="1">
    <citation type="submission" date="2020-04" db="EMBL/GenBank/DDBJ databases">
        <title>Flammeovirga sp. SR4, a novel species isolated from seawater.</title>
        <authorList>
            <person name="Wang X."/>
        </authorList>
    </citation>
    <scope>NUCLEOTIDE SEQUENCE [LARGE SCALE GENOMIC DNA]</scope>
    <source>
        <strain evidence="3 4">SR4</strain>
    </source>
</reference>
<gene>
    <name evidence="3" type="ORF">HGP29_25615</name>
</gene>
<dbReference type="AlphaFoldDB" id="A0A7X8XYZ7"/>
<dbReference type="Pfam" id="PF10162">
    <property type="entry name" value="G8"/>
    <property type="match status" value="1"/>
</dbReference>
<name>A0A7X8XYZ7_9BACT</name>